<reference evidence="4" key="1">
    <citation type="submission" date="2018-07" db="EMBL/GenBank/DDBJ databases">
        <authorList>
            <consortium name="PulseNet: The National Subtyping Network for Foodborne Disease Surveillance"/>
            <person name="Tarr C.L."/>
            <person name="Trees E."/>
            <person name="Katz L.S."/>
            <person name="Carleton-Romer H.A."/>
            <person name="Stroika S."/>
            <person name="Kucerova Z."/>
            <person name="Roache K.F."/>
            <person name="Sabol A.L."/>
            <person name="Besser J."/>
            <person name="Gerner-Smidt P."/>
        </authorList>
    </citation>
    <scope>NUCLEOTIDE SEQUENCE [LARGE SCALE GENOMIC DNA]</scope>
    <source>
        <strain evidence="4">2012K-0227</strain>
    </source>
</reference>
<dbReference type="Gene3D" id="3.40.1190.20">
    <property type="match status" value="1"/>
</dbReference>
<sequence length="331" mass="36585">MLKRRGIIAIGNLLVDQSLCCTEYPQESMLTQITHVNKSCGGGCTNVLFDLARLDPALPLALSGVIGHDEYGDFILQEAARHNINTARVHVSDQDATSFTHVVVNSQNGQRTFFHHLGANHRLSAEHFSNLDNLARIAHVAYMLLLPALEQEDNEWQTSGVRALVALQQQGFEVSLDLVSAPEIERYQLWVKPVLPYVDYLIINDEEASRLCQCPVGKDYFEQARSLLKMGVRKLVCIHYPKGAVAVDVQGNAYEVDAYHVPSSEIVSTLGAGDAFCAGMLYGIHENWPLVEALRLGCASAHFNLFSLSATEGARILSDLNEFIQHKEGKV</sequence>
<gene>
    <name evidence="4" type="ORF">ND68_09640</name>
</gene>
<dbReference type="InterPro" id="IPR011611">
    <property type="entry name" value="PfkB_dom"/>
</dbReference>
<name>A0A5U2RCW1_SALER</name>
<evidence type="ECO:0000313" key="4">
    <source>
        <dbReference type="EMBL" id="EBP1762652.1"/>
    </source>
</evidence>
<accession>A0A5U2RCW1</accession>
<evidence type="ECO:0000256" key="2">
    <source>
        <dbReference type="ARBA" id="ARBA00022777"/>
    </source>
</evidence>
<dbReference type="PANTHER" id="PTHR10584:SF166">
    <property type="entry name" value="RIBOKINASE"/>
    <property type="match status" value="1"/>
</dbReference>
<dbReference type="InterPro" id="IPR002173">
    <property type="entry name" value="Carboh/pur_kinase_PfkB_CS"/>
</dbReference>
<evidence type="ECO:0000259" key="3">
    <source>
        <dbReference type="Pfam" id="PF00294"/>
    </source>
</evidence>
<dbReference type="PANTHER" id="PTHR10584">
    <property type="entry name" value="SUGAR KINASE"/>
    <property type="match status" value="1"/>
</dbReference>
<dbReference type="Pfam" id="PF00294">
    <property type="entry name" value="PfkB"/>
    <property type="match status" value="1"/>
</dbReference>
<proteinExistence type="predicted"/>
<feature type="domain" description="Carbohydrate kinase PfkB" evidence="3">
    <location>
        <begin position="7"/>
        <end position="312"/>
    </location>
</feature>
<organism evidence="4">
    <name type="scientific">Salmonella enterica</name>
    <name type="common">Salmonella choleraesuis</name>
    <dbReference type="NCBI Taxonomy" id="28901"/>
    <lineage>
        <taxon>Bacteria</taxon>
        <taxon>Pseudomonadati</taxon>
        <taxon>Pseudomonadota</taxon>
        <taxon>Gammaproteobacteria</taxon>
        <taxon>Enterobacterales</taxon>
        <taxon>Enterobacteriaceae</taxon>
        <taxon>Salmonella</taxon>
    </lineage>
</organism>
<dbReference type="SUPFAM" id="SSF53613">
    <property type="entry name" value="Ribokinase-like"/>
    <property type="match status" value="1"/>
</dbReference>
<dbReference type="InterPro" id="IPR029056">
    <property type="entry name" value="Ribokinase-like"/>
</dbReference>
<evidence type="ECO:0000256" key="1">
    <source>
        <dbReference type="ARBA" id="ARBA00022679"/>
    </source>
</evidence>
<dbReference type="Proteomes" id="UP000839924">
    <property type="component" value="Unassembled WGS sequence"/>
</dbReference>
<keyword evidence="2 4" id="KW-0418">Kinase</keyword>
<dbReference type="GO" id="GO:0005829">
    <property type="term" value="C:cytosol"/>
    <property type="evidence" value="ECO:0007669"/>
    <property type="project" value="TreeGrafter"/>
</dbReference>
<dbReference type="PROSITE" id="PS00584">
    <property type="entry name" value="PFKB_KINASES_2"/>
    <property type="match status" value="1"/>
</dbReference>
<protein>
    <submittedName>
        <fullName evidence="4">Carbohydrate kinase family protein</fullName>
    </submittedName>
</protein>
<dbReference type="EMBL" id="AAGKWS010000003">
    <property type="protein sequence ID" value="EBP1762652.1"/>
    <property type="molecule type" value="Genomic_DNA"/>
</dbReference>
<dbReference type="GO" id="GO:0016301">
    <property type="term" value="F:kinase activity"/>
    <property type="evidence" value="ECO:0007669"/>
    <property type="project" value="UniProtKB-KW"/>
</dbReference>
<comment type="caution">
    <text evidence="4">The sequence shown here is derived from an EMBL/GenBank/DDBJ whole genome shotgun (WGS) entry which is preliminary data.</text>
</comment>
<dbReference type="AlphaFoldDB" id="A0A5U2RCW1"/>
<dbReference type="CDD" id="cd01168">
    <property type="entry name" value="adenosine_kinase"/>
    <property type="match status" value="1"/>
</dbReference>
<keyword evidence="1" id="KW-0808">Transferase</keyword>